<comment type="caution">
    <text evidence="1">The sequence shown here is derived from an EMBL/GenBank/DDBJ whole genome shotgun (WGS) entry which is preliminary data.</text>
</comment>
<sequence length="69" mass="7395">MRTQLWIQHSPLAGYASNIIRFSTAGSLSNVSINGRSTAIVASMLAIATALITKKLDIAQPQKHCTINV</sequence>
<name>A0A2G4EYY9_9CYAN</name>
<dbReference type="EMBL" id="NXIB02000080">
    <property type="protein sequence ID" value="PHX54745.1"/>
    <property type="molecule type" value="Genomic_DNA"/>
</dbReference>
<evidence type="ECO:0000313" key="1">
    <source>
        <dbReference type="EMBL" id="PHX54745.1"/>
    </source>
</evidence>
<organism evidence="1 2">
    <name type="scientific">Tychonema bourrellyi FEM_GT703</name>
    <dbReference type="NCBI Taxonomy" id="2040638"/>
    <lineage>
        <taxon>Bacteria</taxon>
        <taxon>Bacillati</taxon>
        <taxon>Cyanobacteriota</taxon>
        <taxon>Cyanophyceae</taxon>
        <taxon>Oscillatoriophycideae</taxon>
        <taxon>Oscillatoriales</taxon>
        <taxon>Microcoleaceae</taxon>
        <taxon>Tychonema</taxon>
    </lineage>
</organism>
<reference evidence="1" key="1">
    <citation type="submission" date="2017-10" db="EMBL/GenBank/DDBJ databases">
        <title>Draft genome sequence of the planktic cyanobacteria Tychonema bourrellyi isolated from alpine lentic freshwater.</title>
        <authorList>
            <person name="Tett A."/>
            <person name="Armanini F."/>
            <person name="Asnicar F."/>
            <person name="Boscaini A."/>
            <person name="Pasolli E."/>
            <person name="Zolfo M."/>
            <person name="Donati C."/>
            <person name="Salmaso N."/>
            <person name="Segata N."/>
        </authorList>
    </citation>
    <scope>NUCLEOTIDE SEQUENCE</scope>
    <source>
        <strain evidence="1">FEM_GT703</strain>
    </source>
</reference>
<dbReference type="AlphaFoldDB" id="A0A2G4EYY9"/>
<proteinExistence type="predicted"/>
<keyword evidence="2" id="KW-1185">Reference proteome</keyword>
<protein>
    <submittedName>
        <fullName evidence="1">Uncharacterized protein</fullName>
    </submittedName>
</protein>
<gene>
    <name evidence="1" type="ORF">CP500_014485</name>
</gene>
<dbReference type="Proteomes" id="UP000226442">
    <property type="component" value="Unassembled WGS sequence"/>
</dbReference>
<accession>A0A2G4EYY9</accession>
<evidence type="ECO:0000313" key="2">
    <source>
        <dbReference type="Proteomes" id="UP000226442"/>
    </source>
</evidence>